<proteinExistence type="predicted"/>
<accession>A0AAW8D554</accession>
<dbReference type="AlphaFoldDB" id="A0AAW8D554"/>
<protein>
    <submittedName>
        <fullName evidence="1">Antitoxin component HigA of HigAB toxin-antitoxin module</fullName>
    </submittedName>
</protein>
<dbReference type="EMBL" id="JAUSRD010000017">
    <property type="protein sequence ID" value="MDP9896355.1"/>
    <property type="molecule type" value="Genomic_DNA"/>
</dbReference>
<name>A0AAW8D554_9BURK</name>
<dbReference type="Proteomes" id="UP001242045">
    <property type="component" value="Unassembled WGS sequence"/>
</dbReference>
<dbReference type="RefSeq" id="WP_306882355.1">
    <property type="nucleotide sequence ID" value="NZ_JAUSRD010000017.1"/>
</dbReference>
<sequence>MNINPIRAEAHYKATLDEVSSLMEGDPDVGTPEGDRLDVLVTLVQAYEAKHYPIDPPG</sequence>
<reference evidence="1" key="1">
    <citation type="submission" date="2023-07" db="EMBL/GenBank/DDBJ databases">
        <title>Sorghum-associated microbial communities from plants grown in Nebraska, USA.</title>
        <authorList>
            <person name="Schachtman D."/>
        </authorList>
    </citation>
    <scope>NUCLEOTIDE SEQUENCE</scope>
    <source>
        <strain evidence="1">DS3754</strain>
    </source>
</reference>
<evidence type="ECO:0000313" key="1">
    <source>
        <dbReference type="EMBL" id="MDP9896355.1"/>
    </source>
</evidence>
<evidence type="ECO:0000313" key="2">
    <source>
        <dbReference type="Proteomes" id="UP001242045"/>
    </source>
</evidence>
<gene>
    <name evidence="1" type="ORF">J2W31_005490</name>
</gene>
<organism evidence="1 2">
    <name type="scientific">Variovorax boronicumulans</name>
    <dbReference type="NCBI Taxonomy" id="436515"/>
    <lineage>
        <taxon>Bacteria</taxon>
        <taxon>Pseudomonadati</taxon>
        <taxon>Pseudomonadota</taxon>
        <taxon>Betaproteobacteria</taxon>
        <taxon>Burkholderiales</taxon>
        <taxon>Comamonadaceae</taxon>
        <taxon>Variovorax</taxon>
    </lineage>
</organism>
<comment type="caution">
    <text evidence="1">The sequence shown here is derived from an EMBL/GenBank/DDBJ whole genome shotgun (WGS) entry which is preliminary data.</text>
</comment>